<dbReference type="GO" id="GO:0008168">
    <property type="term" value="F:methyltransferase activity"/>
    <property type="evidence" value="ECO:0007669"/>
    <property type="project" value="UniProtKB-KW"/>
</dbReference>
<organism evidence="1 2">
    <name type="scientific">Tsuneonella aeria</name>
    <dbReference type="NCBI Taxonomy" id="1837929"/>
    <lineage>
        <taxon>Bacteria</taxon>
        <taxon>Pseudomonadati</taxon>
        <taxon>Pseudomonadota</taxon>
        <taxon>Alphaproteobacteria</taxon>
        <taxon>Sphingomonadales</taxon>
        <taxon>Erythrobacteraceae</taxon>
        <taxon>Tsuneonella</taxon>
    </lineage>
</organism>
<dbReference type="Gene3D" id="3.40.50.150">
    <property type="entry name" value="Vaccinia Virus protein VP39"/>
    <property type="match status" value="1"/>
</dbReference>
<evidence type="ECO:0000313" key="2">
    <source>
        <dbReference type="Proteomes" id="UP000439522"/>
    </source>
</evidence>
<keyword evidence="2" id="KW-1185">Reference proteome</keyword>
<dbReference type="EMBL" id="WTZA01000001">
    <property type="protein sequence ID" value="MXO75408.1"/>
    <property type="molecule type" value="Genomic_DNA"/>
</dbReference>
<proteinExistence type="predicted"/>
<dbReference type="InterPro" id="IPR029063">
    <property type="entry name" value="SAM-dependent_MTases_sf"/>
</dbReference>
<dbReference type="OrthoDB" id="9798496at2"/>
<protein>
    <submittedName>
        <fullName evidence="1">Protein-L-isoaspartate O-methyltransferase</fullName>
    </submittedName>
</protein>
<keyword evidence="1" id="KW-0489">Methyltransferase</keyword>
<keyword evidence="1" id="KW-0808">Transferase</keyword>
<accession>A0A6I4TG07</accession>
<sequence length="181" mass="18723">MIDSQLRTSGVNAPWVLARMAAVPREDFVPEAARAVAYTDRAVPLGDGRALAAPLFHAQMLAEARPTAEDRVLIVDGGSGYLPALVEGLAASVTAITPQEALEQGPGGFTLLLVDGAAETLPETLAARLAEHGRAVTGTVTGGVTRLALGQKTADGIALLALAEMGIPRLSAFDKPKAWSF</sequence>
<dbReference type="AlphaFoldDB" id="A0A6I4TG07"/>
<dbReference type="GO" id="GO:0032259">
    <property type="term" value="P:methylation"/>
    <property type="evidence" value="ECO:0007669"/>
    <property type="project" value="UniProtKB-KW"/>
</dbReference>
<dbReference type="Pfam" id="PF01135">
    <property type="entry name" value="PCMT"/>
    <property type="match status" value="1"/>
</dbReference>
<gene>
    <name evidence="1" type="ORF">GRI40_09300</name>
</gene>
<reference evidence="1 2" key="1">
    <citation type="submission" date="2019-12" db="EMBL/GenBank/DDBJ databases">
        <title>Genomic-based taxomic classification of the family Erythrobacteraceae.</title>
        <authorList>
            <person name="Xu L."/>
        </authorList>
    </citation>
    <scope>NUCLEOTIDE SEQUENCE [LARGE SCALE GENOMIC DNA]</scope>
    <source>
        <strain evidence="1 2">100921-2</strain>
    </source>
</reference>
<dbReference type="SUPFAM" id="SSF53335">
    <property type="entry name" value="S-adenosyl-L-methionine-dependent methyltransferases"/>
    <property type="match status" value="1"/>
</dbReference>
<dbReference type="Proteomes" id="UP000439522">
    <property type="component" value="Unassembled WGS sequence"/>
</dbReference>
<name>A0A6I4TG07_9SPHN</name>
<evidence type="ECO:0000313" key="1">
    <source>
        <dbReference type="EMBL" id="MXO75408.1"/>
    </source>
</evidence>
<comment type="caution">
    <text evidence="1">The sequence shown here is derived from an EMBL/GenBank/DDBJ whole genome shotgun (WGS) entry which is preliminary data.</text>
</comment>